<keyword evidence="5" id="KW-0808">Transferase</keyword>
<comment type="caution">
    <text evidence="13">The sequence shown here is derived from an EMBL/GenBank/DDBJ whole genome shotgun (WGS) entry which is preliminary data.</text>
</comment>
<keyword evidence="7 12" id="KW-0256">Endoplasmic reticulum</keyword>
<dbReference type="Pfam" id="PF03901">
    <property type="entry name" value="Glyco_transf_22"/>
    <property type="match status" value="1"/>
</dbReference>
<evidence type="ECO:0000313" key="13">
    <source>
        <dbReference type="EMBL" id="KAK9813092.1"/>
    </source>
</evidence>
<keyword evidence="8 12" id="KW-1133">Transmembrane helix</keyword>
<proteinExistence type="inferred from homology"/>
<dbReference type="GO" id="GO:0006487">
    <property type="term" value="P:protein N-linked glycosylation"/>
    <property type="evidence" value="ECO:0007669"/>
    <property type="project" value="TreeGrafter"/>
</dbReference>
<feature type="transmembrane region" description="Helical" evidence="12">
    <location>
        <begin position="107"/>
        <end position="127"/>
    </location>
</feature>
<dbReference type="PANTHER" id="PTHR22760:SF1">
    <property type="entry name" value="DOL-P-MAN:MAN(7)GLCNAC(2)-PP-DOL ALPHA-1,6-MANNOSYLTRANSFERASE"/>
    <property type="match status" value="1"/>
</dbReference>
<evidence type="ECO:0000256" key="5">
    <source>
        <dbReference type="ARBA" id="ARBA00022679"/>
    </source>
</evidence>
<feature type="transmembrane region" description="Helical" evidence="12">
    <location>
        <begin position="81"/>
        <end position="101"/>
    </location>
</feature>
<feature type="transmembrane region" description="Helical" evidence="12">
    <location>
        <begin position="305"/>
        <end position="321"/>
    </location>
</feature>
<dbReference type="PANTHER" id="PTHR22760">
    <property type="entry name" value="GLYCOSYLTRANSFERASE"/>
    <property type="match status" value="1"/>
</dbReference>
<name>A0AAW1PWG2_9CHLO</name>
<feature type="transmembrane region" description="Helical" evidence="12">
    <location>
        <begin position="327"/>
        <end position="346"/>
    </location>
</feature>
<feature type="transmembrane region" description="Helical" evidence="12">
    <location>
        <begin position="358"/>
        <end position="380"/>
    </location>
</feature>
<evidence type="ECO:0000256" key="12">
    <source>
        <dbReference type="RuleBase" id="RU363075"/>
    </source>
</evidence>
<accession>A0AAW1PWG2</accession>
<evidence type="ECO:0000256" key="1">
    <source>
        <dbReference type="ARBA" id="ARBA00004477"/>
    </source>
</evidence>
<comment type="function">
    <text evidence="10">Mannosyltransferase that operates in the biosynthetic pathway of dolichol-linked oligosaccharides, the glycan precursors employed in protein asparagine (N)-glycosylation. The assembly of dolichol-linked oligosaccharides begins on the cytosolic side of the endoplasmic reticulum membrane and finishes in its lumen. The sequential addition of sugars to dolichol pyrophosphate produces dolichol-linked oligosaccharides containing fourteen sugars, including two GlcNAcs, nine mannoses and three glucoses. Once assembled, the oligosaccharide is transferred from the lipid to nascent proteins by oligosaccharyltransferases. In the lumen of the endoplasmic reticulum, adds the eighth mannose residue in an alpha-1,6 linkage onto Man(7)GlcNAc(2)-PP-dolichol to produce Man(8)GlcNAc(2)-PP-dolichol.</text>
</comment>
<protein>
    <recommendedName>
        <fullName evidence="12">Mannosyltransferase</fullName>
        <ecNumber evidence="12">2.4.1.-</ecNumber>
    </recommendedName>
</protein>
<dbReference type="Proteomes" id="UP001489004">
    <property type="component" value="Unassembled WGS sequence"/>
</dbReference>
<evidence type="ECO:0000256" key="4">
    <source>
        <dbReference type="ARBA" id="ARBA00022676"/>
    </source>
</evidence>
<feature type="transmembrane region" description="Helical" evidence="12">
    <location>
        <begin position="25"/>
        <end position="43"/>
    </location>
</feature>
<evidence type="ECO:0000313" key="14">
    <source>
        <dbReference type="Proteomes" id="UP001489004"/>
    </source>
</evidence>
<organism evidence="13 14">
    <name type="scientific">[Myrmecia] bisecta</name>
    <dbReference type="NCBI Taxonomy" id="41462"/>
    <lineage>
        <taxon>Eukaryota</taxon>
        <taxon>Viridiplantae</taxon>
        <taxon>Chlorophyta</taxon>
        <taxon>core chlorophytes</taxon>
        <taxon>Trebouxiophyceae</taxon>
        <taxon>Trebouxiales</taxon>
        <taxon>Trebouxiaceae</taxon>
        <taxon>Myrmecia</taxon>
    </lineage>
</organism>
<dbReference type="GO" id="GO:0005789">
    <property type="term" value="C:endoplasmic reticulum membrane"/>
    <property type="evidence" value="ECO:0007669"/>
    <property type="project" value="UniProtKB-SubCell"/>
</dbReference>
<dbReference type="InterPro" id="IPR005599">
    <property type="entry name" value="GPI_mannosylTrfase"/>
</dbReference>
<gene>
    <name evidence="13" type="ORF">WJX72_008886</name>
</gene>
<keyword evidence="4 12" id="KW-0328">Glycosyltransferase</keyword>
<sequence length="511" mass="56106">MVGGIAGVGSQYWQAITCFMSLWEARLWLLLTVLGLHIWLAPYTKVEESFNLQATHDLLFHRIKLSEYDHQAFPGVVPRSFLGAIVLAATASPFVFISQLLGCSKLAALYIVRGCLGLLSATCFLRLQRAIEAHFGRSVGSAFLVLTAVQFHLPYYMSRTLPNTFALALINLAYADLLRGCHPARIIALLTFTSVVLRCDTLPLLGLVALYMLLTRQVTLAAGIAAGLLSGAASLALTVVVDSVLWGRWLWPEGSVLWFNTALNKSSEWGVMPPHWYWTSALPRALLGGLLLVPLGVLLERRVRPYSAIAAGYVALYSYLPHKEVRFVFGALPLFNLTAAAALARLHTNRRKSTQQFLAWLAAAGVVAGTAAATIVMVAASRLNYPGGHALARLHVLDEAIAEHWQGPKTVHIGVLAAMTGVSRFGTQGEPWHYSKEEGRSQQELLARNFTYLISAQPAIPGFQTIEAVEGLHRVRISKAPQAILRSLHNVQLPLYFETKSQLYIHRGTNR</sequence>
<feature type="transmembrane region" description="Helical" evidence="12">
    <location>
        <begin position="139"/>
        <end position="157"/>
    </location>
</feature>
<reference evidence="13 14" key="1">
    <citation type="journal article" date="2024" name="Nat. Commun.">
        <title>Phylogenomics reveals the evolutionary origins of lichenization in chlorophyte algae.</title>
        <authorList>
            <person name="Puginier C."/>
            <person name="Libourel C."/>
            <person name="Otte J."/>
            <person name="Skaloud P."/>
            <person name="Haon M."/>
            <person name="Grisel S."/>
            <person name="Petersen M."/>
            <person name="Berrin J.G."/>
            <person name="Delaux P.M."/>
            <person name="Dal Grande F."/>
            <person name="Keller J."/>
        </authorList>
    </citation>
    <scope>NUCLEOTIDE SEQUENCE [LARGE SCALE GENOMIC DNA]</scope>
    <source>
        <strain evidence="13 14">SAG 2043</strain>
    </source>
</reference>
<evidence type="ECO:0000256" key="8">
    <source>
        <dbReference type="ARBA" id="ARBA00022989"/>
    </source>
</evidence>
<evidence type="ECO:0000256" key="6">
    <source>
        <dbReference type="ARBA" id="ARBA00022692"/>
    </source>
</evidence>
<comment type="similarity">
    <text evidence="3 12">Belongs to the glycosyltransferase 22 family.</text>
</comment>
<keyword evidence="6 12" id="KW-0812">Transmembrane</keyword>
<feature type="transmembrane region" description="Helical" evidence="12">
    <location>
        <begin position="186"/>
        <end position="213"/>
    </location>
</feature>
<feature type="transmembrane region" description="Helical" evidence="12">
    <location>
        <begin position="276"/>
        <end position="298"/>
    </location>
</feature>
<evidence type="ECO:0000256" key="3">
    <source>
        <dbReference type="ARBA" id="ARBA00007063"/>
    </source>
</evidence>
<comment type="catalytic activity">
    <reaction evidence="11">
        <text>an alpha-D-Man-(1-&gt;2)-alpha-D-Man-(1-&gt;2)-alpha-D-Man-(1-&gt;3)-[alpha-D-Man-(1-&gt;2)-alpha-D-Man-(1-&gt;3)-alpha-D-Man-(1-&gt;6)]-beta-D-Man-(1-&gt;4)-beta-D-GlcNAc-(1-&gt;4)-alpha-D-GlcNAc-diphospho-di-trans,poly-cis-dolichol + a di-trans,poly-cis-dolichyl beta-D-mannosyl phosphate = an alpha-D-Man-(1-&gt;2)-alpha-D-Man-(1-&gt;2)-alpha-D-Man-(1-&gt;3)-[alpha-D-Man-(1-&gt;2)-alpha-D-Man-(1-&gt;3)-[alpha-D-Man-(1-&gt;6)]-alpha-D-Man-(1-&gt;6)]-beta-D-Man-(1-&gt;4)-beta-D-GlcNAc-(1-&gt;4)-alpha-D-GlcNAc-diphospho-di-trans,poly-cis-dolichol + a di-trans,poly-cis-dolichyl phosphate + H(+)</text>
        <dbReference type="Rhea" id="RHEA:29535"/>
        <dbReference type="Rhea" id="RHEA-COMP:19498"/>
        <dbReference type="Rhea" id="RHEA-COMP:19501"/>
        <dbReference type="Rhea" id="RHEA-COMP:19518"/>
        <dbReference type="Rhea" id="RHEA-COMP:19519"/>
        <dbReference type="ChEBI" id="CHEBI:15378"/>
        <dbReference type="ChEBI" id="CHEBI:57683"/>
        <dbReference type="ChEBI" id="CHEBI:58211"/>
        <dbReference type="ChEBI" id="CHEBI:132517"/>
        <dbReference type="ChEBI" id="CHEBI:132519"/>
        <dbReference type="EC" id="2.4.1.260"/>
    </reaction>
    <physiologicalReaction direction="left-to-right" evidence="11">
        <dbReference type="Rhea" id="RHEA:29536"/>
    </physiologicalReaction>
</comment>
<keyword evidence="9 12" id="KW-0472">Membrane</keyword>
<feature type="transmembrane region" description="Helical" evidence="12">
    <location>
        <begin position="220"/>
        <end position="241"/>
    </location>
</feature>
<dbReference type="EC" id="2.4.1.-" evidence="12"/>
<dbReference type="GO" id="GO:0052917">
    <property type="term" value="F:dol-P-Man:Man(7)GlcNAc(2)-PP-Dol alpha-1,6-mannosyltransferase activity"/>
    <property type="evidence" value="ECO:0007669"/>
    <property type="project" value="UniProtKB-EC"/>
</dbReference>
<dbReference type="EMBL" id="JALJOR010000008">
    <property type="protein sequence ID" value="KAK9813092.1"/>
    <property type="molecule type" value="Genomic_DNA"/>
</dbReference>
<evidence type="ECO:0000256" key="2">
    <source>
        <dbReference type="ARBA" id="ARBA00004922"/>
    </source>
</evidence>
<evidence type="ECO:0000256" key="10">
    <source>
        <dbReference type="ARBA" id="ARBA00044721"/>
    </source>
</evidence>
<comment type="subcellular location">
    <subcellularLocation>
        <location evidence="1 12">Endoplasmic reticulum membrane</location>
        <topology evidence="1 12">Multi-pass membrane protein</topology>
    </subcellularLocation>
</comment>
<evidence type="ECO:0000256" key="9">
    <source>
        <dbReference type="ARBA" id="ARBA00023136"/>
    </source>
</evidence>
<evidence type="ECO:0000256" key="11">
    <source>
        <dbReference type="ARBA" id="ARBA00048899"/>
    </source>
</evidence>
<evidence type="ECO:0000256" key="7">
    <source>
        <dbReference type="ARBA" id="ARBA00022824"/>
    </source>
</evidence>
<dbReference type="AlphaFoldDB" id="A0AAW1PWG2"/>
<keyword evidence="14" id="KW-1185">Reference proteome</keyword>
<comment type="pathway">
    <text evidence="2">Protein modification; protein glycosylation.</text>
</comment>